<gene>
    <name evidence="7" type="ORF">CSIM01_05135</name>
</gene>
<dbReference type="Pfam" id="PF00173">
    <property type="entry name" value="Cyt-b5"/>
    <property type="match status" value="1"/>
</dbReference>
<protein>
    <submittedName>
        <fullName evidence="7">Cytochrome b5-like Heme/Steroid binding domain-containing protein</fullName>
    </submittedName>
</protein>
<evidence type="ECO:0000256" key="5">
    <source>
        <dbReference type="SAM" id="MobiDB-lite"/>
    </source>
</evidence>
<evidence type="ECO:0000313" key="7">
    <source>
        <dbReference type="EMBL" id="KXH33000.1"/>
    </source>
</evidence>
<dbReference type="PANTHER" id="PTHR19359">
    <property type="entry name" value="CYTOCHROME B5"/>
    <property type="match status" value="1"/>
</dbReference>
<evidence type="ECO:0000256" key="1">
    <source>
        <dbReference type="ARBA" id="ARBA00022617"/>
    </source>
</evidence>
<comment type="similarity">
    <text evidence="4">Belongs to the cytochrome b5 family.</text>
</comment>
<evidence type="ECO:0000256" key="2">
    <source>
        <dbReference type="ARBA" id="ARBA00022723"/>
    </source>
</evidence>
<evidence type="ECO:0000313" key="8">
    <source>
        <dbReference type="Proteomes" id="UP000070328"/>
    </source>
</evidence>
<dbReference type="Gene3D" id="3.10.120.10">
    <property type="entry name" value="Cytochrome b5-like heme/steroid binding domain"/>
    <property type="match status" value="1"/>
</dbReference>
<dbReference type="PROSITE" id="PS50255">
    <property type="entry name" value="CYTOCHROME_B5_2"/>
    <property type="match status" value="1"/>
</dbReference>
<dbReference type="GO" id="GO:0020037">
    <property type="term" value="F:heme binding"/>
    <property type="evidence" value="ECO:0007669"/>
    <property type="project" value="TreeGrafter"/>
</dbReference>
<sequence>MSDSSGSRWERYYGVGETHPLRRNGLSWMDPIFPSIDPQTLEIIEPHSEIIPQPSPPELDDLLMSERQQLLSLSGLRTWEAAVLAKTEAYTATGEGQVLISNELQVDESSWLPVWSRDRWMIDFTAPPSSSTNWSGARLWSAHDPIIWGVLRKAIQIADNIVRKSLEGDWLQSLLILENLESHETTILSGSSKVGKIWRMKSSPVIRKPAEELIQLLSSPSLLKRIFWTFNDKTTLNSYQPDGIIKGLTAPYDLSEGPITIFVNISGIKTLLDANVTQSSKSAALVCLADTLVHELMHVIGFQNLSSEVLLQKLGVPLHGFEIFGPQEHQCELGWSFEQHAFGGTVFGLIPKRDRNLLSINYAPLILSINRFSHVSDPTLTYDFLLDSPTIKTSWPLPSLWHTSLSSEAFWTQIVSKYGYPSLKAPKMLEVTQENGNRDFYTPWFWPVEKSAWFKKDFVPQNFQADELKMSARSLHSRRLKYQRMRPWFKDTFAMWQMTPYSQVGPRHRLSCLTIPLVRRNQRDEFDTDRLVNFLIHPLCVGYNQYGVLDYEVCQRDFQARIHDENTTQWFWRAIGFLLLASLPVRVEEVIPAKQPKRLLSNPWTITQSLPLSQSTKDAIQAQIEIACAERWFYPTFKLRRRHMQDPNDPYLARSDRHSNIDLAETAFNTYTSLCIEPAGLRDAFVAECSSLRAQLDADFANGYTSWLDFRFQVPQYPGQTYNRRTLSLLDFHRSGANPENSPDKDSGDRAAEVFHGEDPAKHPSLDLPAFAKAGIVTVPSKPGESHQRYQLPYYTVAELYDHAKLLGDELILVENGHHLDVHKCSAICQSLELDGDELPEFLKPTFYGTQLTDYGAECLYEADIPSLPLGRVVRVLREDDIAQCDGTGGDPLWIRIHNSVFDITHLKCLSEPGLRRLLASNPGGDPSLELLQDGYSLDEIKKSLAPWRVGMMAKTPGVVADKHSVRTFTPQSLRRHEFRETGMYVAIENKVYNITDYAETHPGGLKCLIENGGRDVTDLFNKYHQTNRNRVLQGLRELYIGNLVEQRQEFADDDVESLVNDRPVLPHEIRFGREVYSVQGTSDGAALRDSEEDAESSELADALSPYLGLDATEALQAEDFEDGPLLRFACLRGYIVATVEEIGYGLSEIEPEELRMFDGHTDEGRDIQYDAFVASDGFVYDLTAAMLYGSWNPIYSKFRPFLGGIVGDEELTTYLDTHCENLICAVLVQDKNEEDGRRIVNWDPRKKVAPRYKMPIWANRPRKVPKPPAEDEIAPHIDTIEKAKEVTREEQFEKKEGFEPTPTATFLQNMINQLDEVNQPSFATKLEDEESRISCNRNTKGKEPESKASGSKTRQLSRLEADLRRRKDEKVMREIARTWQEVIASDESTLPVAYPTQKSAKHTVGGELQEKESEEGECSTQQDAAPPGMSRRALEVTKKRKPVFEIDEGPPKKRR</sequence>
<organism evidence="7 8">
    <name type="scientific">Colletotrichum simmondsii</name>
    <dbReference type="NCBI Taxonomy" id="703756"/>
    <lineage>
        <taxon>Eukaryota</taxon>
        <taxon>Fungi</taxon>
        <taxon>Dikarya</taxon>
        <taxon>Ascomycota</taxon>
        <taxon>Pezizomycotina</taxon>
        <taxon>Sordariomycetes</taxon>
        <taxon>Hypocreomycetidae</taxon>
        <taxon>Glomerellales</taxon>
        <taxon>Glomerellaceae</taxon>
        <taxon>Colletotrichum</taxon>
        <taxon>Colletotrichum acutatum species complex</taxon>
    </lineage>
</organism>
<dbReference type="InterPro" id="IPR036400">
    <property type="entry name" value="Cyt_B5-like_heme/steroid_sf"/>
</dbReference>
<reference evidence="7 8" key="1">
    <citation type="submission" date="2014-02" db="EMBL/GenBank/DDBJ databases">
        <title>The genome sequence of Colletotrichum simmondsii CBS122122.</title>
        <authorList>
            <person name="Baroncelli R."/>
            <person name="Thon M.R."/>
        </authorList>
    </citation>
    <scope>NUCLEOTIDE SEQUENCE [LARGE SCALE GENOMIC DNA]</scope>
    <source>
        <strain evidence="7 8">CBS122122</strain>
    </source>
</reference>
<feature type="region of interest" description="Disordered" evidence="5">
    <location>
        <begin position="1323"/>
        <end position="1362"/>
    </location>
</feature>
<dbReference type="InterPro" id="IPR001199">
    <property type="entry name" value="Cyt_B5-like_heme/steroid-bd"/>
</dbReference>
<dbReference type="InterPro" id="IPR050668">
    <property type="entry name" value="Cytochrome_b5"/>
</dbReference>
<evidence type="ECO:0000256" key="4">
    <source>
        <dbReference type="ARBA" id="ARBA00038168"/>
    </source>
</evidence>
<feature type="domain" description="Cytochrome b5 heme-binding" evidence="6">
    <location>
        <begin position="966"/>
        <end position="1045"/>
    </location>
</feature>
<evidence type="ECO:0000259" key="6">
    <source>
        <dbReference type="PROSITE" id="PS50255"/>
    </source>
</evidence>
<dbReference type="GO" id="GO:0046872">
    <property type="term" value="F:metal ion binding"/>
    <property type="evidence" value="ECO:0007669"/>
    <property type="project" value="UniProtKB-KW"/>
</dbReference>
<dbReference type="Proteomes" id="UP000070328">
    <property type="component" value="Unassembled WGS sequence"/>
</dbReference>
<keyword evidence="1" id="KW-0349">Heme</keyword>
<comment type="caution">
    <text evidence="7">The sequence shown here is derived from an EMBL/GenBank/DDBJ whole genome shotgun (WGS) entry which is preliminary data.</text>
</comment>
<evidence type="ECO:0000256" key="3">
    <source>
        <dbReference type="ARBA" id="ARBA00023004"/>
    </source>
</evidence>
<dbReference type="SUPFAM" id="SSF55856">
    <property type="entry name" value="Cytochrome b5-like heme/steroid binding domain"/>
    <property type="match status" value="2"/>
</dbReference>
<dbReference type="SMART" id="SM01117">
    <property type="entry name" value="Cyt-b5"/>
    <property type="match status" value="2"/>
</dbReference>
<proteinExistence type="inferred from homology"/>
<dbReference type="OrthoDB" id="10254945at2759"/>
<feature type="region of interest" description="Disordered" evidence="5">
    <location>
        <begin position="1395"/>
        <end position="1456"/>
    </location>
</feature>
<dbReference type="GO" id="GO:0016020">
    <property type="term" value="C:membrane"/>
    <property type="evidence" value="ECO:0007669"/>
    <property type="project" value="TreeGrafter"/>
</dbReference>
<keyword evidence="8" id="KW-1185">Reference proteome</keyword>
<keyword evidence="2" id="KW-0479">Metal-binding</keyword>
<keyword evidence="3" id="KW-0408">Iron</keyword>
<dbReference type="EMBL" id="JFBX01000625">
    <property type="protein sequence ID" value="KXH33000.1"/>
    <property type="molecule type" value="Genomic_DNA"/>
</dbReference>
<accession>A0A135SAS4</accession>
<name>A0A135SAS4_9PEZI</name>